<reference evidence="4 5" key="1">
    <citation type="submission" date="2020-07" db="EMBL/GenBank/DDBJ databases">
        <authorList>
            <person name="Zhuang K."/>
            <person name="Ran Y."/>
        </authorList>
    </citation>
    <scope>NUCLEOTIDE SEQUENCE [LARGE SCALE GENOMIC DNA]</scope>
    <source>
        <strain evidence="4 5">WCH-YHL-001</strain>
    </source>
</reference>
<dbReference type="InterPro" id="IPR050266">
    <property type="entry name" value="AB_hydrolase_sf"/>
</dbReference>
<keyword evidence="5" id="KW-1185">Reference proteome</keyword>
<dbReference type="Pfam" id="PF04101">
    <property type="entry name" value="Glyco_tran_28_C"/>
    <property type="match status" value="1"/>
</dbReference>
<evidence type="ECO:0000256" key="1">
    <source>
        <dbReference type="ARBA" id="ARBA00022801"/>
    </source>
</evidence>
<dbReference type="Pfam" id="PF00561">
    <property type="entry name" value="Abhydrolase_1"/>
    <property type="match status" value="1"/>
</dbReference>
<dbReference type="GO" id="GO:0016020">
    <property type="term" value="C:membrane"/>
    <property type="evidence" value="ECO:0007669"/>
    <property type="project" value="TreeGrafter"/>
</dbReference>
<evidence type="ECO:0000313" key="4">
    <source>
        <dbReference type="EMBL" id="QLY28394.1"/>
    </source>
</evidence>
<organism evidence="4 5">
    <name type="scientific">Nocardia huaxiensis</name>
    <dbReference type="NCBI Taxonomy" id="2755382"/>
    <lineage>
        <taxon>Bacteria</taxon>
        <taxon>Bacillati</taxon>
        <taxon>Actinomycetota</taxon>
        <taxon>Actinomycetes</taxon>
        <taxon>Mycobacteriales</taxon>
        <taxon>Nocardiaceae</taxon>
        <taxon>Nocardia</taxon>
    </lineage>
</organism>
<dbReference type="Proteomes" id="UP000515512">
    <property type="component" value="Chromosome"/>
</dbReference>
<accession>A0A7D6V765</accession>
<dbReference type="KEGG" id="nhu:H0264_23840"/>
<evidence type="ECO:0000259" key="3">
    <source>
        <dbReference type="Pfam" id="PF04101"/>
    </source>
</evidence>
<dbReference type="GO" id="GO:0016787">
    <property type="term" value="F:hydrolase activity"/>
    <property type="evidence" value="ECO:0007669"/>
    <property type="project" value="UniProtKB-KW"/>
</dbReference>
<evidence type="ECO:0000313" key="5">
    <source>
        <dbReference type="Proteomes" id="UP000515512"/>
    </source>
</evidence>
<dbReference type="InterPro" id="IPR000073">
    <property type="entry name" value="AB_hydrolase_1"/>
</dbReference>
<evidence type="ECO:0000259" key="2">
    <source>
        <dbReference type="Pfam" id="PF00561"/>
    </source>
</evidence>
<gene>
    <name evidence="4" type="ORF">H0264_23840</name>
</gene>
<dbReference type="PANTHER" id="PTHR43798">
    <property type="entry name" value="MONOACYLGLYCEROL LIPASE"/>
    <property type="match status" value="1"/>
</dbReference>
<dbReference type="PANTHER" id="PTHR43798:SF31">
    <property type="entry name" value="AB HYDROLASE SUPERFAMILY PROTEIN YCLE"/>
    <property type="match status" value="1"/>
</dbReference>
<protein>
    <submittedName>
        <fullName evidence="4">Alpha/beta fold hydrolase</fullName>
    </submittedName>
</protein>
<feature type="domain" description="AB hydrolase-1" evidence="2">
    <location>
        <begin position="36"/>
        <end position="284"/>
    </location>
</feature>
<keyword evidence="1 4" id="KW-0378">Hydrolase</keyword>
<dbReference type="InterPro" id="IPR029058">
    <property type="entry name" value="AB_hydrolase_fold"/>
</dbReference>
<dbReference type="AlphaFoldDB" id="A0A7D6V765"/>
<dbReference type="EMBL" id="CP059399">
    <property type="protein sequence ID" value="QLY28394.1"/>
    <property type="molecule type" value="Genomic_DNA"/>
</dbReference>
<dbReference type="RefSeq" id="WP_181579602.1">
    <property type="nucleotide sequence ID" value="NZ_CP059399.1"/>
</dbReference>
<dbReference type="InterPro" id="IPR007235">
    <property type="entry name" value="Glyco_trans_28_C"/>
</dbReference>
<dbReference type="Gene3D" id="3.40.50.1820">
    <property type="entry name" value="alpha/beta hydrolase"/>
    <property type="match status" value="1"/>
</dbReference>
<name>A0A7D6V765_9NOCA</name>
<dbReference type="GO" id="GO:0016758">
    <property type="term" value="F:hexosyltransferase activity"/>
    <property type="evidence" value="ECO:0007669"/>
    <property type="project" value="InterPro"/>
</dbReference>
<dbReference type="SUPFAM" id="SSF53756">
    <property type="entry name" value="UDP-Glycosyltransferase/glycogen phosphorylase"/>
    <property type="match status" value="1"/>
</dbReference>
<proteinExistence type="predicted"/>
<dbReference type="SUPFAM" id="SSF53474">
    <property type="entry name" value="alpha/beta-Hydrolases"/>
    <property type="match status" value="1"/>
</dbReference>
<dbReference type="Gene3D" id="3.40.50.2000">
    <property type="entry name" value="Glycogen Phosphorylase B"/>
    <property type="match status" value="1"/>
</dbReference>
<feature type="domain" description="Glycosyl transferase family 28 C-terminal" evidence="3">
    <location>
        <begin position="555"/>
        <end position="691"/>
    </location>
</feature>
<sequence>MTAQTRRAVEPVRTGVADRDGVPIAWAEYGSGPVTVLLLPTWSIVHSRCWKAQIPYLARHFRVLTFDARGNGASGRPVGAAAYTAEQHVADAVAVLDATATGAAVLVGFSAGATWGVRVAALHPQRVQGLVAAGPALDFTVSARARLWQQRSPAPAGWGLFNRSHWLAGGFEEFTEFFFAQIFSEPHSSKQIEDCRAWARQTTAQAVADATDGRFGEAAQADAGAQVAPVSREQVETLCRAVQCPVLVIVGDEDAVVPPAVAERLAELTGADLVRVHGGGHAPPMRDPVLVNGLIRDFVDRVQPRPRRRTWTRAARRAPRALYLSSPIGLGHARRDVAIAAALRAQRPDLEIEWLAQHPVTTVLARHGERIHPASQWLASESARIEYEAAEHDLHAFHAIRRMDETLVANFMVFADLVAERHYDLVIADEAWEVDHFLHENPELKRFSYAWLTDFVGWLPLPDGGTEEAALTADYNLEMLTQRARYRRLRDRSVFVGDPDDIVPDTFGPGLPAIRDWTEQHFDFSGYITGFDPDALDRDQLRAEFGYGARERVCVVTVGGSGVGQHLLRRVLDAVPLVRATDPDLRFVLVAGPRIQAEALPRVDGVEVHGFLPDLYRYLAACDLAIVQGGLTTCMELTARQVPFLYIPLLHHFEQQRHVRHRLDRHHAGRCLDYQTAADPAALAEAIRKELTIQPAYLPIGGDGAAVAAAMLAELL</sequence>